<evidence type="ECO:0000256" key="6">
    <source>
        <dbReference type="SAM" id="Phobius"/>
    </source>
</evidence>
<dbReference type="Proteomes" id="UP001596297">
    <property type="component" value="Unassembled WGS sequence"/>
</dbReference>
<evidence type="ECO:0000256" key="1">
    <source>
        <dbReference type="ARBA" id="ARBA00004141"/>
    </source>
</evidence>
<feature type="transmembrane region" description="Helical" evidence="6">
    <location>
        <begin position="390"/>
        <end position="409"/>
    </location>
</feature>
<reference evidence="8" key="3">
    <citation type="submission" date="2024-09" db="EMBL/GenBank/DDBJ databases">
        <authorList>
            <person name="Sun Q."/>
            <person name="Mori K."/>
        </authorList>
    </citation>
    <scope>NUCLEOTIDE SEQUENCE</scope>
    <source>
        <strain evidence="8">NBRC 112440</strain>
    </source>
</reference>
<evidence type="ECO:0000313" key="7">
    <source>
        <dbReference type="EMBL" id="MFC6592915.1"/>
    </source>
</evidence>
<gene>
    <name evidence="7" type="ORF">ACFP81_13510</name>
    <name evidence="8" type="ORF">ACFP81_14205</name>
</gene>
<keyword evidence="5 6" id="KW-0472">Membrane</keyword>
<keyword evidence="9" id="KW-1185">Reference proteome</keyword>
<sequence length="480" mass="51157">MTQETEVGEARTFLAAAISALGDLMPALSTDPALLARGRKWLAELTRLQGRLQPASMAQSPLAAADLRASVEAVVGDMRAGLPAEWQKQEAGADLDIIRAQLDAAVAAAASGNWAAAETARLDAYSLLESGTEARIAVFNPELKARLEDLLWHGQHPAGLARLIEQQAPAAEFGAARAALETALAETGRILGTEVAPAAVATNAGIIVFREGLEAVLILAALMGSLRKGTLVRLRRPMWLGAGAAFAATAVTWFVMQRTLSLLGQYGEKLEAVVSLVAIGVLLLIMNWFFHQVYWTDRMAAFQKTKHSLTHGTPAEQERAQRAQWWGLAVLGFTSIYREGFETVLFLQSLVLQSGAAPVLGGTAAGLAAVIGVGVLVFRWQAKLPMKKLLVWTGLLICAVLGVMVGNTVHTLQLVGWLPVHPLPFQLPAWAGLWLGLHSTWEGAVLQVAAVAAVIGSFFAAEALKERELRAKQQGAAMSP</sequence>
<proteinExistence type="inferred from homology"/>
<evidence type="ECO:0000256" key="4">
    <source>
        <dbReference type="ARBA" id="ARBA00022989"/>
    </source>
</evidence>
<protein>
    <submittedName>
        <fullName evidence="8">FTR1 family protein</fullName>
    </submittedName>
</protein>
<dbReference type="Pfam" id="PF03239">
    <property type="entry name" value="FTR1"/>
    <property type="match status" value="1"/>
</dbReference>
<comment type="similarity">
    <text evidence="2">Belongs to the oxidase-dependent Fe transporter (OFeT) (TC 9.A.10.1) family.</text>
</comment>
<feature type="transmembrane region" description="Helical" evidence="6">
    <location>
        <begin position="238"/>
        <end position="256"/>
    </location>
</feature>
<comment type="caution">
    <text evidence="8">The sequence shown here is derived from an EMBL/GenBank/DDBJ whole genome shotgun (WGS) entry which is preliminary data.</text>
</comment>
<evidence type="ECO:0000313" key="8">
    <source>
        <dbReference type="EMBL" id="MFC6593044.1"/>
    </source>
</evidence>
<keyword evidence="3 6" id="KW-0812">Transmembrane</keyword>
<feature type="transmembrane region" description="Helical" evidence="6">
    <location>
        <begin position="359"/>
        <end position="378"/>
    </location>
</feature>
<organism evidence="8 9">
    <name type="scientific">Deinococcus lacus</name>
    <dbReference type="NCBI Taxonomy" id="392561"/>
    <lineage>
        <taxon>Bacteria</taxon>
        <taxon>Thermotogati</taxon>
        <taxon>Deinococcota</taxon>
        <taxon>Deinococci</taxon>
        <taxon>Deinococcales</taxon>
        <taxon>Deinococcaceae</taxon>
        <taxon>Deinococcus</taxon>
    </lineage>
</organism>
<dbReference type="EMBL" id="JBHSWD010000003">
    <property type="protein sequence ID" value="MFC6593044.1"/>
    <property type="molecule type" value="Genomic_DNA"/>
</dbReference>
<dbReference type="PANTHER" id="PTHR31632">
    <property type="entry name" value="IRON TRANSPORTER FTH1"/>
    <property type="match status" value="1"/>
</dbReference>
<feature type="transmembrane region" description="Helical" evidence="6">
    <location>
        <begin position="272"/>
        <end position="290"/>
    </location>
</feature>
<evidence type="ECO:0000256" key="5">
    <source>
        <dbReference type="ARBA" id="ARBA00023136"/>
    </source>
</evidence>
<name>A0ABW1YJK0_9DEIO</name>
<reference evidence="8" key="1">
    <citation type="journal article" date="2014" name="Int. J. Syst. Evol. Microbiol.">
        <title>Complete genome of a new Firmicutes species belonging to the dominant human colonic microbiota ('Ruminococcus bicirculans') reveals two chromosomes and a selective capacity to utilize plant glucans.</title>
        <authorList>
            <consortium name="NISC Comparative Sequencing Program"/>
            <person name="Wegmann U."/>
            <person name="Louis P."/>
            <person name="Goesmann A."/>
            <person name="Henrissat B."/>
            <person name="Duncan S.H."/>
            <person name="Flint H.J."/>
        </authorList>
    </citation>
    <scope>NUCLEOTIDE SEQUENCE</scope>
    <source>
        <strain evidence="8">NBRC 112440</strain>
    </source>
</reference>
<feature type="transmembrane region" description="Helical" evidence="6">
    <location>
        <begin position="325"/>
        <end position="347"/>
    </location>
</feature>
<evidence type="ECO:0000256" key="2">
    <source>
        <dbReference type="ARBA" id="ARBA00008333"/>
    </source>
</evidence>
<comment type="subcellular location">
    <subcellularLocation>
        <location evidence="1">Membrane</location>
        <topology evidence="1">Multi-pass membrane protein</topology>
    </subcellularLocation>
</comment>
<dbReference type="PANTHER" id="PTHR31632:SF2">
    <property type="entry name" value="PLASMA MEMBRANE IRON PERMEASE"/>
    <property type="match status" value="1"/>
</dbReference>
<dbReference type="EMBL" id="JBHSWD010000003">
    <property type="protein sequence ID" value="MFC6592915.1"/>
    <property type="molecule type" value="Genomic_DNA"/>
</dbReference>
<dbReference type="RefSeq" id="WP_380084027.1">
    <property type="nucleotide sequence ID" value="NZ_JBHSWD010000003.1"/>
</dbReference>
<dbReference type="InterPro" id="IPR004923">
    <property type="entry name" value="FTR1/Fip1/EfeU"/>
</dbReference>
<accession>A0ABW1YJK0</accession>
<reference evidence="9" key="2">
    <citation type="journal article" date="2019" name="Int. J. Syst. Evol. Microbiol.">
        <title>The Global Catalogue of Microorganisms (GCM) 10K type strain sequencing project: providing services to taxonomists for standard genome sequencing and annotation.</title>
        <authorList>
            <consortium name="The Broad Institute Genomics Platform"/>
            <consortium name="The Broad Institute Genome Sequencing Center for Infectious Disease"/>
            <person name="Wu L."/>
            <person name="Ma J."/>
        </authorList>
    </citation>
    <scope>NUCLEOTIDE SEQUENCE [LARGE SCALE GENOMIC DNA]</scope>
    <source>
        <strain evidence="9">CGMCC 1.15772</strain>
    </source>
</reference>
<keyword evidence="4 6" id="KW-1133">Transmembrane helix</keyword>
<evidence type="ECO:0000313" key="9">
    <source>
        <dbReference type="Proteomes" id="UP001596297"/>
    </source>
</evidence>
<evidence type="ECO:0000256" key="3">
    <source>
        <dbReference type="ARBA" id="ARBA00022692"/>
    </source>
</evidence>
<feature type="transmembrane region" description="Helical" evidence="6">
    <location>
        <begin position="444"/>
        <end position="464"/>
    </location>
</feature>